<accession>A0A1M5XX94</accession>
<feature type="coiled-coil region" evidence="3">
    <location>
        <begin position="90"/>
        <end position="124"/>
    </location>
</feature>
<dbReference type="InterPro" id="IPR006635">
    <property type="entry name" value="NEAT_dom"/>
</dbReference>
<evidence type="ECO:0000256" key="3">
    <source>
        <dbReference type="SAM" id="Coils"/>
    </source>
</evidence>
<dbReference type="GO" id="GO:0030313">
    <property type="term" value="C:cell envelope"/>
    <property type="evidence" value="ECO:0007669"/>
    <property type="project" value="UniProtKB-SubCell"/>
</dbReference>
<organism evidence="7 8">
    <name type="scientific">Clostridium collagenovorans DSM 3089</name>
    <dbReference type="NCBI Taxonomy" id="1121306"/>
    <lineage>
        <taxon>Bacteria</taxon>
        <taxon>Bacillati</taxon>
        <taxon>Bacillota</taxon>
        <taxon>Clostridia</taxon>
        <taxon>Eubacteriales</taxon>
        <taxon>Clostridiaceae</taxon>
        <taxon>Clostridium</taxon>
    </lineage>
</organism>
<keyword evidence="3" id="KW-0175">Coiled coil</keyword>
<sequence length="218" mass="25010">MKNKKNVIDINKILLSILFLLSVIFGNRTLAMAEENKKLESGIYEVKNDVYHESEVGMSMARSYLDSIMKLEVREKEIYCIIGFSGTEYMENFRVEVDDKEVKSEKLEEDLEAHTVKLKFLLDDISSKIDTKIYVGPMGRDVEFTVIPKMDTLKLIEKIEIPKEEKKEEEKREDTKEVIEDSREDNNKGNKKVITFVGIGLAVVIILGVIIKGVLSKK</sequence>
<reference evidence="7 8" key="1">
    <citation type="submission" date="2016-11" db="EMBL/GenBank/DDBJ databases">
        <authorList>
            <person name="Jaros S."/>
            <person name="Januszkiewicz K."/>
            <person name="Wedrychowicz H."/>
        </authorList>
    </citation>
    <scope>NUCLEOTIDE SEQUENCE [LARGE SCALE GENOMIC DNA]</scope>
    <source>
        <strain evidence="7 8">DSM 3089</strain>
    </source>
</reference>
<dbReference type="InterPro" id="IPR037250">
    <property type="entry name" value="NEAT_dom_sf"/>
</dbReference>
<evidence type="ECO:0000313" key="7">
    <source>
        <dbReference type="EMBL" id="SHI04309.1"/>
    </source>
</evidence>
<dbReference type="Proteomes" id="UP000184526">
    <property type="component" value="Unassembled WGS sequence"/>
</dbReference>
<keyword evidence="8" id="KW-1185">Reference proteome</keyword>
<keyword evidence="2" id="KW-0732">Signal</keyword>
<keyword evidence="5" id="KW-0812">Transmembrane</keyword>
<dbReference type="SUPFAM" id="SSF158911">
    <property type="entry name" value="NEAT domain-like"/>
    <property type="match status" value="1"/>
</dbReference>
<gene>
    <name evidence="7" type="ORF">SAMN02745196_02494</name>
</gene>
<dbReference type="Gene3D" id="2.60.40.1850">
    <property type="match status" value="1"/>
</dbReference>
<dbReference type="EMBL" id="FQXP01000010">
    <property type="protein sequence ID" value="SHI04309.1"/>
    <property type="molecule type" value="Genomic_DNA"/>
</dbReference>
<feature type="domain" description="NEAT" evidence="6">
    <location>
        <begin position="39"/>
        <end position="166"/>
    </location>
</feature>
<comment type="subcellular location">
    <subcellularLocation>
        <location evidence="1">Cell envelope</location>
    </subcellularLocation>
</comment>
<keyword evidence="5" id="KW-0472">Membrane</keyword>
<dbReference type="SMART" id="SM00725">
    <property type="entry name" value="NEAT"/>
    <property type="match status" value="1"/>
</dbReference>
<protein>
    <submittedName>
        <fullName evidence="7">Iron Transport-associated domain-containing protein</fullName>
    </submittedName>
</protein>
<dbReference type="Pfam" id="PF05031">
    <property type="entry name" value="NEAT"/>
    <property type="match status" value="1"/>
</dbReference>
<evidence type="ECO:0000256" key="5">
    <source>
        <dbReference type="SAM" id="Phobius"/>
    </source>
</evidence>
<evidence type="ECO:0000256" key="1">
    <source>
        <dbReference type="ARBA" id="ARBA00004196"/>
    </source>
</evidence>
<dbReference type="PROSITE" id="PS50978">
    <property type="entry name" value="NEAT"/>
    <property type="match status" value="1"/>
</dbReference>
<dbReference type="AlphaFoldDB" id="A0A1M5XX94"/>
<feature type="region of interest" description="Disordered" evidence="4">
    <location>
        <begin position="166"/>
        <end position="186"/>
    </location>
</feature>
<dbReference type="STRING" id="1121306.SAMN02745196_02494"/>
<dbReference type="CDD" id="cd06920">
    <property type="entry name" value="NEAT"/>
    <property type="match status" value="1"/>
</dbReference>
<evidence type="ECO:0000259" key="6">
    <source>
        <dbReference type="PROSITE" id="PS50978"/>
    </source>
</evidence>
<dbReference type="RefSeq" id="WP_072832345.1">
    <property type="nucleotide sequence ID" value="NZ_FQXP01000010.1"/>
</dbReference>
<evidence type="ECO:0000313" key="8">
    <source>
        <dbReference type="Proteomes" id="UP000184526"/>
    </source>
</evidence>
<evidence type="ECO:0000256" key="4">
    <source>
        <dbReference type="SAM" id="MobiDB-lite"/>
    </source>
</evidence>
<keyword evidence="5" id="KW-1133">Transmembrane helix</keyword>
<name>A0A1M5XX94_9CLOT</name>
<evidence type="ECO:0000256" key="2">
    <source>
        <dbReference type="ARBA" id="ARBA00022729"/>
    </source>
</evidence>
<dbReference type="OrthoDB" id="1751882at2"/>
<feature type="transmembrane region" description="Helical" evidence="5">
    <location>
        <begin position="193"/>
        <end position="215"/>
    </location>
</feature>
<proteinExistence type="predicted"/>